<proteinExistence type="predicted"/>
<feature type="transmembrane region" description="Helical" evidence="8">
    <location>
        <begin position="319"/>
        <end position="339"/>
    </location>
</feature>
<feature type="transmembrane region" description="Helical" evidence="8">
    <location>
        <begin position="116"/>
        <end position="132"/>
    </location>
</feature>
<comment type="subcellular location">
    <subcellularLocation>
        <location evidence="1">Cell membrane</location>
        <topology evidence="1">Multi-pass membrane protein</topology>
    </subcellularLocation>
</comment>
<feature type="domain" description="ArnT-like N-terminal" evidence="9">
    <location>
        <begin position="45"/>
        <end position="235"/>
    </location>
</feature>
<keyword evidence="6 8" id="KW-1133">Transmembrane helix</keyword>
<accession>A0ABU1K4G8</accession>
<keyword evidence="5 8" id="KW-0812">Transmembrane</keyword>
<feature type="transmembrane region" description="Helical" evidence="8">
    <location>
        <begin position="138"/>
        <end position="155"/>
    </location>
</feature>
<feature type="transmembrane region" description="Helical" evidence="8">
    <location>
        <begin position="12"/>
        <end position="34"/>
    </location>
</feature>
<comment type="caution">
    <text evidence="10">The sequence shown here is derived from an EMBL/GenBank/DDBJ whole genome shotgun (WGS) entry which is preliminary data.</text>
</comment>
<feature type="transmembrane region" description="Helical" evidence="8">
    <location>
        <begin position="86"/>
        <end position="104"/>
    </location>
</feature>
<reference evidence="10 11" key="1">
    <citation type="submission" date="2023-07" db="EMBL/GenBank/DDBJ databases">
        <title>Genomic Encyclopedia of Type Strains, Phase IV (KMG-IV): sequencing the most valuable type-strain genomes for metagenomic binning, comparative biology and taxonomic classification.</title>
        <authorList>
            <person name="Goeker M."/>
        </authorList>
    </citation>
    <scope>NUCLEOTIDE SEQUENCE [LARGE SCALE GENOMIC DNA]</scope>
    <source>
        <strain evidence="10 11">DSM 102814</strain>
    </source>
</reference>
<keyword evidence="3" id="KW-0328">Glycosyltransferase</keyword>
<evidence type="ECO:0000259" key="9">
    <source>
        <dbReference type="Pfam" id="PF02366"/>
    </source>
</evidence>
<dbReference type="InterPro" id="IPR003342">
    <property type="entry name" value="ArnT-like_N"/>
</dbReference>
<evidence type="ECO:0000313" key="10">
    <source>
        <dbReference type="EMBL" id="MDR6300510.1"/>
    </source>
</evidence>
<dbReference type="Proteomes" id="UP001257659">
    <property type="component" value="Unassembled WGS sequence"/>
</dbReference>
<gene>
    <name evidence="10" type="ORF">GGR31_001141</name>
</gene>
<organism evidence="10 11">
    <name type="scientific">Mesonia maritima</name>
    <dbReference type="NCBI Taxonomy" id="1793873"/>
    <lineage>
        <taxon>Bacteria</taxon>
        <taxon>Pseudomonadati</taxon>
        <taxon>Bacteroidota</taxon>
        <taxon>Flavobacteriia</taxon>
        <taxon>Flavobacteriales</taxon>
        <taxon>Flavobacteriaceae</taxon>
        <taxon>Mesonia</taxon>
    </lineage>
</organism>
<dbReference type="InterPro" id="IPR050297">
    <property type="entry name" value="LipidA_mod_glycosyltrf_83"/>
</dbReference>
<evidence type="ECO:0000256" key="4">
    <source>
        <dbReference type="ARBA" id="ARBA00022679"/>
    </source>
</evidence>
<protein>
    <submittedName>
        <fullName evidence="10">4-amino-4-deoxy-L-arabinose transferase-like glycosyltransferase</fullName>
    </submittedName>
</protein>
<feature type="transmembrane region" description="Helical" evidence="8">
    <location>
        <begin position="410"/>
        <end position="433"/>
    </location>
</feature>
<feature type="transmembrane region" description="Helical" evidence="8">
    <location>
        <begin position="260"/>
        <end position="282"/>
    </location>
</feature>
<evidence type="ECO:0000313" key="11">
    <source>
        <dbReference type="Proteomes" id="UP001257659"/>
    </source>
</evidence>
<evidence type="ECO:0000256" key="6">
    <source>
        <dbReference type="ARBA" id="ARBA00022989"/>
    </source>
</evidence>
<evidence type="ECO:0000256" key="2">
    <source>
        <dbReference type="ARBA" id="ARBA00022475"/>
    </source>
</evidence>
<dbReference type="Pfam" id="PF02366">
    <property type="entry name" value="PMT"/>
    <property type="match status" value="1"/>
</dbReference>
<evidence type="ECO:0000256" key="1">
    <source>
        <dbReference type="ARBA" id="ARBA00004651"/>
    </source>
</evidence>
<dbReference type="PANTHER" id="PTHR33908">
    <property type="entry name" value="MANNOSYLTRANSFERASE YKCB-RELATED"/>
    <property type="match status" value="1"/>
</dbReference>
<keyword evidence="2" id="KW-1003">Cell membrane</keyword>
<feature type="transmembrane region" description="Helical" evidence="8">
    <location>
        <begin position="380"/>
        <end position="401"/>
    </location>
</feature>
<dbReference type="EMBL" id="JAVDQA010000002">
    <property type="protein sequence ID" value="MDR6300510.1"/>
    <property type="molecule type" value="Genomic_DNA"/>
</dbReference>
<feature type="transmembrane region" description="Helical" evidence="8">
    <location>
        <begin position="211"/>
        <end position="231"/>
    </location>
</feature>
<dbReference type="PANTHER" id="PTHR33908:SF3">
    <property type="entry name" value="UNDECAPRENYL PHOSPHATE-ALPHA-4-AMINO-4-DEOXY-L-ARABINOSE ARABINOSYL TRANSFERASE"/>
    <property type="match status" value="1"/>
</dbReference>
<feature type="transmembrane region" description="Helical" evidence="8">
    <location>
        <begin position="294"/>
        <end position="313"/>
    </location>
</feature>
<evidence type="ECO:0000256" key="5">
    <source>
        <dbReference type="ARBA" id="ARBA00022692"/>
    </source>
</evidence>
<dbReference type="RefSeq" id="WP_309727415.1">
    <property type="nucleotide sequence ID" value="NZ_JAVDQA010000002.1"/>
</dbReference>
<sequence length="542" mass="63704">MANLQIYKNYYLPILLIVSVLIFIFNLDVIYVNIMEARNFITAREMITHKNWLLTTMNNLPRYEKPPLPTWLTAISGWLFGFKSRFAMRLPAALSTILLLIFFYKLLPKFKISLKQSFFSSLILASSFYIIFSGRNGQWDIFTHAFMMVSIYYLWKFFSSENAFYKNAILAAIFFGFSFMSKGPVSLYALLLPFLIAYGIVYKYKNFKKKWLPLFVFLVISAIISAWWFVYVRLADPDTFLEITSREAGRWGSYNVRPFYYYWSFFTQSGIWTIPSFVALLYPYLKNRVSNKKAYLFSFLWTVLSVILLSIIPEKKSRYLLPVLIPMAFNTGFYVEYLCRKFAEIPLKEKLIVYFNHGLIAIIGIAFPIAAYFVLDLEGFWFYFIATSILLVAIGFAKLLYLKRNEYSKVFYLTIAFICVVMAVGFPLTNALLDNPKFKNIAELQTFAEKRNIKVYEFGVETPELIWEFGAPIPQIHGKKSFPTEEKFGVITNENDQKFLNRIKDKYKILETERYDLNYVNPKKSGYKNRLIRTFYLLKRIN</sequence>
<keyword evidence="7 8" id="KW-0472">Membrane</keyword>
<feature type="transmembrane region" description="Helical" evidence="8">
    <location>
        <begin position="164"/>
        <end position="181"/>
    </location>
</feature>
<evidence type="ECO:0000256" key="8">
    <source>
        <dbReference type="SAM" id="Phobius"/>
    </source>
</evidence>
<evidence type="ECO:0000256" key="7">
    <source>
        <dbReference type="ARBA" id="ARBA00023136"/>
    </source>
</evidence>
<feature type="transmembrane region" description="Helical" evidence="8">
    <location>
        <begin position="351"/>
        <end position="374"/>
    </location>
</feature>
<keyword evidence="4" id="KW-0808">Transferase</keyword>
<evidence type="ECO:0000256" key="3">
    <source>
        <dbReference type="ARBA" id="ARBA00022676"/>
    </source>
</evidence>
<name>A0ABU1K4G8_9FLAO</name>
<keyword evidence="11" id="KW-1185">Reference proteome</keyword>